<reference evidence="2" key="1">
    <citation type="journal article" date="2022" name="bioRxiv">
        <title>Sequencing and chromosome-scale assembly of the giantPleurodeles waltlgenome.</title>
        <authorList>
            <person name="Brown T."/>
            <person name="Elewa A."/>
            <person name="Iarovenko S."/>
            <person name="Subramanian E."/>
            <person name="Araus A.J."/>
            <person name="Petzold A."/>
            <person name="Susuki M."/>
            <person name="Suzuki K.-i.T."/>
            <person name="Hayashi T."/>
            <person name="Toyoda A."/>
            <person name="Oliveira C."/>
            <person name="Osipova E."/>
            <person name="Leigh N.D."/>
            <person name="Simon A."/>
            <person name="Yun M.H."/>
        </authorList>
    </citation>
    <scope>NUCLEOTIDE SEQUENCE</scope>
    <source>
        <strain evidence="2">20211129_DDA</strain>
        <tissue evidence="2">Liver</tissue>
    </source>
</reference>
<feature type="region of interest" description="Disordered" evidence="1">
    <location>
        <begin position="49"/>
        <end position="117"/>
    </location>
</feature>
<dbReference type="EMBL" id="JANPWB010000006">
    <property type="protein sequence ID" value="KAJ1182218.1"/>
    <property type="molecule type" value="Genomic_DNA"/>
</dbReference>
<evidence type="ECO:0000313" key="3">
    <source>
        <dbReference type="Proteomes" id="UP001066276"/>
    </source>
</evidence>
<gene>
    <name evidence="2" type="ORF">NDU88_007412</name>
</gene>
<feature type="compositionally biased region" description="Low complexity" evidence="1">
    <location>
        <begin position="62"/>
        <end position="73"/>
    </location>
</feature>
<evidence type="ECO:0000256" key="1">
    <source>
        <dbReference type="SAM" id="MobiDB-lite"/>
    </source>
</evidence>
<dbReference type="AlphaFoldDB" id="A0AAV7U0D7"/>
<dbReference type="Proteomes" id="UP001066276">
    <property type="component" value="Chromosome 3_2"/>
</dbReference>
<comment type="caution">
    <text evidence="2">The sequence shown here is derived from an EMBL/GenBank/DDBJ whole genome shotgun (WGS) entry which is preliminary data.</text>
</comment>
<name>A0AAV7U0D7_PLEWA</name>
<protein>
    <submittedName>
        <fullName evidence="2">Uncharacterized protein</fullName>
    </submittedName>
</protein>
<accession>A0AAV7U0D7</accession>
<sequence length="117" mass="12812">MPEKALLVYWGPQINSFRDCQRTVRVACSIRSSLGRSGESEKREIRLLGARPAPRSCDLEAQPQPQQSPPTTSGDAAATPIEAAPHTSHRRHPVKEIGTRGTATCIDEKMTPPLARQ</sequence>
<keyword evidence="3" id="KW-1185">Reference proteome</keyword>
<proteinExistence type="predicted"/>
<organism evidence="2 3">
    <name type="scientific">Pleurodeles waltl</name>
    <name type="common">Iberian ribbed newt</name>
    <dbReference type="NCBI Taxonomy" id="8319"/>
    <lineage>
        <taxon>Eukaryota</taxon>
        <taxon>Metazoa</taxon>
        <taxon>Chordata</taxon>
        <taxon>Craniata</taxon>
        <taxon>Vertebrata</taxon>
        <taxon>Euteleostomi</taxon>
        <taxon>Amphibia</taxon>
        <taxon>Batrachia</taxon>
        <taxon>Caudata</taxon>
        <taxon>Salamandroidea</taxon>
        <taxon>Salamandridae</taxon>
        <taxon>Pleurodelinae</taxon>
        <taxon>Pleurodeles</taxon>
    </lineage>
</organism>
<evidence type="ECO:0000313" key="2">
    <source>
        <dbReference type="EMBL" id="KAJ1182218.1"/>
    </source>
</evidence>